<evidence type="ECO:0000256" key="3">
    <source>
        <dbReference type="ARBA" id="ARBA00022723"/>
    </source>
</evidence>
<feature type="binding site" evidence="6">
    <location>
        <position position="85"/>
    </location>
    <ligand>
        <name>Mg(2+)</name>
        <dbReference type="ChEBI" id="CHEBI:18420"/>
        <label>1</label>
        <note>catalytic</note>
    </ligand>
</feature>
<dbReference type="PRINTS" id="PR00377">
    <property type="entry name" value="IMPHPHTASES"/>
</dbReference>
<sequence length="271" mass="29756">MKNDILATAIKAAKSAGIVLKKRFRADVLVEDKADGSFVSVVDREAERAALSVIQENFLEHSIFSEEAGFFYRNSEYMWYVDPLDGTTNFLHHVPFFCVSVACTLREEVIAGVIYDAIHDELFYASKGEGAFLNGGSTRFTTGKKISVSNPKMEKAVISATRPSDRMGKELGFKIASAVEQHVHGVKFMGSAALDLAYTAYGRFDGFIGFGIKPHDVAAGILICEEAGAITLDFSGKPGKFKDANMIVANREVAKQLVKYIKKAYKNNNKN</sequence>
<dbReference type="InterPro" id="IPR033942">
    <property type="entry name" value="IMPase"/>
</dbReference>
<keyword evidence="3 6" id="KW-0479">Metal-binding</keyword>
<dbReference type="PANTHER" id="PTHR20854">
    <property type="entry name" value="INOSITOL MONOPHOSPHATASE"/>
    <property type="match status" value="1"/>
</dbReference>
<dbReference type="Pfam" id="PF00459">
    <property type="entry name" value="Inositol_P"/>
    <property type="match status" value="1"/>
</dbReference>
<dbReference type="InterPro" id="IPR020583">
    <property type="entry name" value="Inositol_monoP_metal-BS"/>
</dbReference>
<evidence type="ECO:0000313" key="8">
    <source>
        <dbReference type="EMBL" id="OHA14491.1"/>
    </source>
</evidence>
<dbReference type="AlphaFoldDB" id="A0A1G2LUK4"/>
<dbReference type="GO" id="GO:0007165">
    <property type="term" value="P:signal transduction"/>
    <property type="evidence" value="ECO:0007669"/>
    <property type="project" value="TreeGrafter"/>
</dbReference>
<keyword evidence="5 6" id="KW-0460">Magnesium</keyword>
<dbReference type="GO" id="GO:0046872">
    <property type="term" value="F:metal ion binding"/>
    <property type="evidence" value="ECO:0007669"/>
    <property type="project" value="UniProtKB-KW"/>
</dbReference>
<protein>
    <recommendedName>
        <fullName evidence="7">Inositol-1-monophosphatase</fullName>
        <ecNumber evidence="7">3.1.3.25</ecNumber>
    </recommendedName>
</protein>
<proteinExistence type="inferred from homology"/>
<evidence type="ECO:0000313" key="9">
    <source>
        <dbReference type="Proteomes" id="UP000177171"/>
    </source>
</evidence>
<dbReference type="GO" id="GO:0008934">
    <property type="term" value="F:inositol monophosphate 1-phosphatase activity"/>
    <property type="evidence" value="ECO:0007669"/>
    <property type="project" value="InterPro"/>
</dbReference>
<evidence type="ECO:0000256" key="7">
    <source>
        <dbReference type="RuleBase" id="RU364068"/>
    </source>
</evidence>
<dbReference type="PROSITE" id="PS00629">
    <property type="entry name" value="IMP_1"/>
    <property type="match status" value="1"/>
</dbReference>
<feature type="binding site" evidence="6">
    <location>
        <position position="66"/>
    </location>
    <ligand>
        <name>Mg(2+)</name>
        <dbReference type="ChEBI" id="CHEBI:18420"/>
        <label>1</label>
        <note>catalytic</note>
    </ligand>
</feature>
<accession>A0A1G2LUK4</accession>
<evidence type="ECO:0000256" key="4">
    <source>
        <dbReference type="ARBA" id="ARBA00022801"/>
    </source>
</evidence>
<dbReference type="EMBL" id="MHQY01000007">
    <property type="protein sequence ID" value="OHA14491.1"/>
    <property type="molecule type" value="Genomic_DNA"/>
</dbReference>
<dbReference type="FunFam" id="3.30.540.10:FF:000003">
    <property type="entry name" value="Inositol-1-monophosphatase"/>
    <property type="match status" value="1"/>
</dbReference>
<evidence type="ECO:0000256" key="2">
    <source>
        <dbReference type="ARBA" id="ARBA00001946"/>
    </source>
</evidence>
<comment type="caution">
    <text evidence="8">The sequence shown here is derived from an EMBL/GenBank/DDBJ whole genome shotgun (WGS) entry which is preliminary data.</text>
</comment>
<comment type="catalytic activity">
    <reaction evidence="1 7">
        <text>a myo-inositol phosphate + H2O = myo-inositol + phosphate</text>
        <dbReference type="Rhea" id="RHEA:24056"/>
        <dbReference type="ChEBI" id="CHEBI:15377"/>
        <dbReference type="ChEBI" id="CHEBI:17268"/>
        <dbReference type="ChEBI" id="CHEBI:43474"/>
        <dbReference type="ChEBI" id="CHEBI:84139"/>
        <dbReference type="EC" id="3.1.3.25"/>
    </reaction>
</comment>
<dbReference type="InterPro" id="IPR000760">
    <property type="entry name" value="Inositol_monophosphatase-like"/>
</dbReference>
<feature type="binding site" evidence="6">
    <location>
        <position position="216"/>
    </location>
    <ligand>
        <name>Mg(2+)</name>
        <dbReference type="ChEBI" id="CHEBI:18420"/>
        <label>1</label>
        <note>catalytic</note>
    </ligand>
</feature>
<dbReference type="Gene3D" id="3.30.540.10">
    <property type="entry name" value="Fructose-1,6-Bisphosphatase, subunit A, domain 1"/>
    <property type="match status" value="1"/>
</dbReference>
<dbReference type="CDD" id="cd01639">
    <property type="entry name" value="IMPase"/>
    <property type="match status" value="1"/>
</dbReference>
<evidence type="ECO:0000256" key="1">
    <source>
        <dbReference type="ARBA" id="ARBA00001033"/>
    </source>
</evidence>
<organism evidence="8 9">
    <name type="scientific">Candidatus Sungbacteria bacterium RIFCSPLOWO2_12_FULL_41_11</name>
    <dbReference type="NCBI Taxonomy" id="1802286"/>
    <lineage>
        <taxon>Bacteria</taxon>
        <taxon>Candidatus Sungiibacteriota</taxon>
    </lineage>
</organism>
<name>A0A1G2LUK4_9BACT</name>
<evidence type="ECO:0000256" key="6">
    <source>
        <dbReference type="PIRSR" id="PIRSR600760-2"/>
    </source>
</evidence>
<keyword evidence="4 7" id="KW-0378">Hydrolase</keyword>
<dbReference type="PANTHER" id="PTHR20854:SF4">
    <property type="entry name" value="INOSITOL-1-MONOPHOSPHATASE-RELATED"/>
    <property type="match status" value="1"/>
</dbReference>
<dbReference type="Proteomes" id="UP000177171">
    <property type="component" value="Unassembled WGS sequence"/>
</dbReference>
<dbReference type="SUPFAM" id="SSF56655">
    <property type="entry name" value="Carbohydrate phosphatase"/>
    <property type="match status" value="1"/>
</dbReference>
<feature type="binding site" evidence="6">
    <location>
        <position position="84"/>
    </location>
    <ligand>
        <name>Mg(2+)</name>
        <dbReference type="ChEBI" id="CHEBI:18420"/>
        <label>1</label>
        <note>catalytic</note>
    </ligand>
</feature>
<feature type="binding site" evidence="6">
    <location>
        <position position="82"/>
    </location>
    <ligand>
        <name>Mg(2+)</name>
        <dbReference type="ChEBI" id="CHEBI:18420"/>
        <label>1</label>
        <note>catalytic</note>
    </ligand>
</feature>
<gene>
    <name evidence="8" type="ORF">A3G49_06620</name>
</gene>
<dbReference type="Gene3D" id="3.40.190.80">
    <property type="match status" value="1"/>
</dbReference>
<dbReference type="EC" id="3.1.3.25" evidence="7"/>
<evidence type="ECO:0000256" key="5">
    <source>
        <dbReference type="ARBA" id="ARBA00022842"/>
    </source>
</evidence>
<dbReference type="GO" id="GO:0006020">
    <property type="term" value="P:inositol metabolic process"/>
    <property type="evidence" value="ECO:0007669"/>
    <property type="project" value="TreeGrafter"/>
</dbReference>
<comment type="similarity">
    <text evidence="7">Belongs to the inositol monophosphatase superfamily.</text>
</comment>
<comment type="cofactor">
    <cofactor evidence="2 6 7">
        <name>Mg(2+)</name>
        <dbReference type="ChEBI" id="CHEBI:18420"/>
    </cofactor>
</comment>
<reference evidence="8 9" key="1">
    <citation type="journal article" date="2016" name="Nat. Commun.">
        <title>Thousands of microbial genomes shed light on interconnected biogeochemical processes in an aquifer system.</title>
        <authorList>
            <person name="Anantharaman K."/>
            <person name="Brown C.T."/>
            <person name="Hug L.A."/>
            <person name="Sharon I."/>
            <person name="Castelle C.J."/>
            <person name="Probst A.J."/>
            <person name="Thomas B.C."/>
            <person name="Singh A."/>
            <person name="Wilkins M.J."/>
            <person name="Karaoz U."/>
            <person name="Brodie E.L."/>
            <person name="Williams K.H."/>
            <person name="Hubbard S.S."/>
            <person name="Banfield J.F."/>
        </authorList>
    </citation>
    <scope>NUCLEOTIDE SEQUENCE [LARGE SCALE GENOMIC DNA]</scope>
</reference>